<accession>H1VUI8</accession>
<dbReference type="EMBL" id="CACQ02006457">
    <property type="protein sequence ID" value="CCF43897.1"/>
    <property type="molecule type" value="Genomic_DNA"/>
</dbReference>
<reference evidence="2" key="1">
    <citation type="journal article" date="2012" name="Nat. Genet.">
        <title>Lifestyle transitions in plant pathogenic Colletotrichum fungi deciphered by genome and transcriptome analyses.</title>
        <authorList>
            <person name="O'Connell R.J."/>
            <person name="Thon M.R."/>
            <person name="Hacquard S."/>
            <person name="Amyotte S.G."/>
            <person name="Kleemann J."/>
            <person name="Torres M.F."/>
            <person name="Damm U."/>
            <person name="Buiate E.A."/>
            <person name="Epstein L."/>
            <person name="Alkan N."/>
            <person name="Altmueller J."/>
            <person name="Alvarado-Balderrama L."/>
            <person name="Bauser C.A."/>
            <person name="Becker C."/>
            <person name="Birren B.W."/>
            <person name="Chen Z."/>
            <person name="Choi J."/>
            <person name="Crouch J.A."/>
            <person name="Duvick J.P."/>
            <person name="Farman M.A."/>
            <person name="Gan P."/>
            <person name="Heiman D."/>
            <person name="Henrissat B."/>
            <person name="Howard R.J."/>
            <person name="Kabbage M."/>
            <person name="Koch C."/>
            <person name="Kracher B."/>
            <person name="Kubo Y."/>
            <person name="Law A.D."/>
            <person name="Lebrun M.-H."/>
            <person name="Lee Y.-H."/>
            <person name="Miyara I."/>
            <person name="Moore N."/>
            <person name="Neumann U."/>
            <person name="Nordstroem K."/>
            <person name="Panaccione D.G."/>
            <person name="Panstruga R."/>
            <person name="Place M."/>
            <person name="Proctor R.H."/>
            <person name="Prusky D."/>
            <person name="Rech G."/>
            <person name="Reinhardt R."/>
            <person name="Rollins J.A."/>
            <person name="Rounsley S."/>
            <person name="Schardl C.L."/>
            <person name="Schwartz D.C."/>
            <person name="Shenoy N."/>
            <person name="Shirasu K."/>
            <person name="Sikhakolli U.R."/>
            <person name="Stueber K."/>
            <person name="Sukno S.A."/>
            <person name="Sweigard J.A."/>
            <person name="Takano Y."/>
            <person name="Takahara H."/>
            <person name="Trail F."/>
            <person name="van der Does H.C."/>
            <person name="Voll L.M."/>
            <person name="Will I."/>
            <person name="Young S."/>
            <person name="Zeng Q."/>
            <person name="Zhang J."/>
            <person name="Zhou S."/>
            <person name="Dickman M.B."/>
            <person name="Schulze-Lefert P."/>
            <person name="Ver Loren van Themaat E."/>
            <person name="Ma L.-J."/>
            <person name="Vaillancourt L.J."/>
        </authorList>
    </citation>
    <scope>NUCLEOTIDE SEQUENCE [LARGE SCALE GENOMIC DNA]</scope>
    <source>
        <strain evidence="2">IMI 349063</strain>
    </source>
</reference>
<organism evidence="1 2">
    <name type="scientific">Colletotrichum higginsianum (strain IMI 349063)</name>
    <name type="common">Crucifer anthracnose fungus</name>
    <dbReference type="NCBI Taxonomy" id="759273"/>
    <lineage>
        <taxon>Eukaryota</taxon>
        <taxon>Fungi</taxon>
        <taxon>Dikarya</taxon>
        <taxon>Ascomycota</taxon>
        <taxon>Pezizomycotina</taxon>
        <taxon>Sordariomycetes</taxon>
        <taxon>Hypocreomycetidae</taxon>
        <taxon>Glomerellales</taxon>
        <taxon>Glomerellaceae</taxon>
        <taxon>Colletotrichum</taxon>
        <taxon>Colletotrichum destructivum species complex</taxon>
    </lineage>
</organism>
<name>H1VUI8_COLHI</name>
<protein>
    <submittedName>
        <fullName evidence="1">Uncharacterized protein</fullName>
    </submittedName>
</protein>
<evidence type="ECO:0000313" key="2">
    <source>
        <dbReference type="Proteomes" id="UP000007174"/>
    </source>
</evidence>
<evidence type="ECO:0000313" key="1">
    <source>
        <dbReference type="EMBL" id="CCF43897.1"/>
    </source>
</evidence>
<proteinExistence type="predicted"/>
<dbReference type="HOGENOM" id="CLU_2454626_0_0_1"/>
<dbReference type="AlphaFoldDB" id="H1VUI8"/>
<sequence>MRPPAKPVARSQEAFERDGGEICQARKVILSCLACADAPAPDLHARSLRRPPCAWFGSVWSGSDRLPNQPAYCPLRFVARLLMIICKST</sequence>
<dbReference type="Proteomes" id="UP000007174">
    <property type="component" value="Unassembled WGS sequence"/>
</dbReference>
<gene>
    <name evidence="1" type="ORF">CH063_00493</name>
</gene>